<dbReference type="GO" id="GO:0005886">
    <property type="term" value="C:plasma membrane"/>
    <property type="evidence" value="ECO:0007669"/>
    <property type="project" value="UniProtKB-SubCell"/>
</dbReference>
<feature type="transmembrane region" description="Helical" evidence="11">
    <location>
        <begin position="418"/>
        <end position="442"/>
    </location>
</feature>
<dbReference type="Pfam" id="PF00005">
    <property type="entry name" value="ABC_tran"/>
    <property type="match status" value="1"/>
</dbReference>
<dbReference type="InterPro" id="IPR003593">
    <property type="entry name" value="AAA+_ATPase"/>
</dbReference>
<dbReference type="Gene3D" id="1.20.1560.10">
    <property type="entry name" value="ABC transporter type 1, transmembrane domain"/>
    <property type="match status" value="1"/>
</dbReference>
<reference evidence="15 16" key="2">
    <citation type="submission" date="2013-09" db="EMBL/GenBank/DDBJ databases">
        <title>Whole genome comparison of six Crocosphaera watsonii strains with differing phenotypes.</title>
        <authorList>
            <person name="Bench S.R."/>
            <person name="Heller P."/>
            <person name="Frank I."/>
            <person name="Arciniega M."/>
            <person name="Shilova I.N."/>
            <person name="Zehr J.P."/>
        </authorList>
    </citation>
    <scope>NUCLEOTIDE SEQUENCE [LARGE SCALE GENOMIC DNA]</scope>
    <source>
        <strain evidence="15 16">WH 0005</strain>
    </source>
</reference>
<dbReference type="Pfam" id="PF00664">
    <property type="entry name" value="ABC_membrane"/>
    <property type="match status" value="1"/>
</dbReference>
<keyword evidence="7" id="KW-0788">Thiol protease</keyword>
<evidence type="ECO:0000259" key="14">
    <source>
        <dbReference type="PROSITE" id="PS50990"/>
    </source>
</evidence>
<protein>
    <submittedName>
        <fullName evidence="15">ABC transporter ATP-binding protein</fullName>
    </submittedName>
</protein>
<dbReference type="InterPro" id="IPR039421">
    <property type="entry name" value="Type_1_exporter"/>
</dbReference>
<evidence type="ECO:0000256" key="3">
    <source>
        <dbReference type="ARBA" id="ARBA00022475"/>
    </source>
</evidence>
<dbReference type="SMART" id="SM00382">
    <property type="entry name" value="AAA"/>
    <property type="match status" value="1"/>
</dbReference>
<evidence type="ECO:0000256" key="11">
    <source>
        <dbReference type="SAM" id="Phobius"/>
    </source>
</evidence>
<dbReference type="InterPro" id="IPR027417">
    <property type="entry name" value="P-loop_NTPase"/>
</dbReference>
<feature type="transmembrane region" description="Helical" evidence="11">
    <location>
        <begin position="164"/>
        <end position="189"/>
    </location>
</feature>
<feature type="transmembrane region" description="Helical" evidence="11">
    <location>
        <begin position="201"/>
        <end position="221"/>
    </location>
</feature>
<evidence type="ECO:0000259" key="12">
    <source>
        <dbReference type="PROSITE" id="PS50893"/>
    </source>
</evidence>
<keyword evidence="10 11" id="KW-0472">Membrane</keyword>
<dbReference type="PANTHER" id="PTHR43394:SF1">
    <property type="entry name" value="ATP-BINDING CASSETTE SUB-FAMILY B MEMBER 10, MITOCHONDRIAL"/>
    <property type="match status" value="1"/>
</dbReference>
<dbReference type="Pfam" id="PF03412">
    <property type="entry name" value="Peptidase_C39"/>
    <property type="match status" value="1"/>
</dbReference>
<dbReference type="GO" id="GO:0016887">
    <property type="term" value="F:ATP hydrolysis activity"/>
    <property type="evidence" value="ECO:0007669"/>
    <property type="project" value="InterPro"/>
</dbReference>
<dbReference type="FunFam" id="3.40.50.300:FF:000299">
    <property type="entry name" value="ABC transporter ATP-binding protein/permease"/>
    <property type="match status" value="1"/>
</dbReference>
<dbReference type="GO" id="GO:0006508">
    <property type="term" value="P:proteolysis"/>
    <property type="evidence" value="ECO:0007669"/>
    <property type="project" value="InterPro"/>
</dbReference>
<dbReference type="InterPro" id="IPR017871">
    <property type="entry name" value="ABC_transporter-like_CS"/>
</dbReference>
<evidence type="ECO:0000256" key="5">
    <source>
        <dbReference type="ARBA" id="ARBA00022741"/>
    </source>
</evidence>
<keyword evidence="5" id="KW-0547">Nucleotide-binding</keyword>
<proteinExistence type="predicted"/>
<keyword evidence="3" id="KW-1003">Cell membrane</keyword>
<feature type="transmembrane region" description="Helical" evidence="11">
    <location>
        <begin position="304"/>
        <end position="326"/>
    </location>
</feature>
<keyword evidence="8 15" id="KW-0067">ATP-binding</keyword>
<dbReference type="PROSITE" id="PS00211">
    <property type="entry name" value="ABC_TRANSPORTER_1"/>
    <property type="match status" value="1"/>
</dbReference>
<dbReference type="EMBL" id="CAQL01001201">
    <property type="protein sequence ID" value="CCQ59253.1"/>
    <property type="molecule type" value="Genomic_DNA"/>
</dbReference>
<dbReference type="CDD" id="cd18570">
    <property type="entry name" value="ABC_6TM_PCAT1_LagD_like"/>
    <property type="match status" value="1"/>
</dbReference>
<keyword evidence="7" id="KW-0645">Protease</keyword>
<dbReference type="PROSITE" id="PS50893">
    <property type="entry name" value="ABC_TRANSPORTER_2"/>
    <property type="match status" value="1"/>
</dbReference>
<dbReference type="InterPro" id="IPR036640">
    <property type="entry name" value="ABC1_TM_sf"/>
</dbReference>
<dbReference type="SUPFAM" id="SSF52540">
    <property type="entry name" value="P-loop containing nucleoside triphosphate hydrolases"/>
    <property type="match status" value="1"/>
</dbReference>
<evidence type="ECO:0000256" key="9">
    <source>
        <dbReference type="ARBA" id="ARBA00022989"/>
    </source>
</evidence>
<feature type="domain" description="Peptidase C39" evidence="14">
    <location>
        <begin position="8"/>
        <end position="130"/>
    </location>
</feature>
<keyword evidence="9 11" id="KW-1133">Transmembrane helix</keyword>
<name>T2J1U7_CROWT</name>
<evidence type="ECO:0000313" key="16">
    <source>
        <dbReference type="Proteomes" id="UP000017981"/>
    </source>
</evidence>
<dbReference type="PROSITE" id="PS50929">
    <property type="entry name" value="ABC_TM1F"/>
    <property type="match status" value="1"/>
</dbReference>
<dbReference type="CDD" id="cd02418">
    <property type="entry name" value="Peptidase_C39B"/>
    <property type="match status" value="1"/>
</dbReference>
<evidence type="ECO:0000256" key="2">
    <source>
        <dbReference type="ARBA" id="ARBA00022448"/>
    </source>
</evidence>
<dbReference type="PROSITE" id="PS50990">
    <property type="entry name" value="PEPTIDASE_C39"/>
    <property type="match status" value="1"/>
</dbReference>
<dbReference type="InterPro" id="IPR005074">
    <property type="entry name" value="Peptidase_C39"/>
</dbReference>
<organism evidence="15 16">
    <name type="scientific">Crocosphaera watsonii WH 0005</name>
    <dbReference type="NCBI Taxonomy" id="423472"/>
    <lineage>
        <taxon>Bacteria</taxon>
        <taxon>Bacillati</taxon>
        <taxon>Cyanobacteriota</taxon>
        <taxon>Cyanophyceae</taxon>
        <taxon>Oscillatoriophycideae</taxon>
        <taxon>Chroococcales</taxon>
        <taxon>Aphanothecaceae</taxon>
        <taxon>Crocosphaera</taxon>
    </lineage>
</organism>
<dbReference type="GO" id="GO:0005524">
    <property type="term" value="F:ATP binding"/>
    <property type="evidence" value="ECO:0007669"/>
    <property type="project" value="UniProtKB-KW"/>
</dbReference>
<sequence length="716" mass="79788">MGYTLVKQQSEEDCGAACLATVAKHNGRNFTISHLREFIGASQNGTSLLSLTRGAEKLGFNARPVKASPEIYQRITEVPFPVILHWKGYHWVVWYGKKKHKYIIADPAVGVRYLSAKELSQGWSDFILLLLEPDSERFYSLPDDKDKIQGFPRFLKRVKPYKSLLTQVGFLNIILGTLSLASPLVLQILTDDVLVRGDQRLLTRLAIGIGTMHIVSSLLQFSQSKLIADFSQRIQRSLMLQFTRQILRLPLSYYESRRSGEIVSRLEDIQEINSLVSQIVINLPSQFFVALVSFVLMLCYSPKLTLAAVSLGTVMTLSTFIFLPALRQKNRSLLVETAENQGILVETFKGAMALKTTNAAPQFFEEFQGKFNRLTNLTLDTLHIGIINGTFSGLVSKLGSLILLWLGSGFVIKGELSIGQLLAFNSMNGSFVGFIATVIGFVDEFTRARTATERLDEVIDATPEEADDLQKPYVKISAFADIYCHNIHFHHPGRMDLLEGFDLTIPGGKTTALVGKSGCGKSTLAKLIARLYFTQGGNIRFGTFNQEDISLDCLRQQVVLVPQDAHTWSRSIWENFQLGNRGVSFEKVVQACKIVQADEFISNFPDKYHTILGEFGSNLSGGQRQRLGLARAIVNDPPILILDEPTSALDPISEADVIESILNYRRGKTTIMISHSPSVIQQADWIILLDNGHVIMEGTPDDFYHQGGENARFLNS</sequence>
<comment type="caution">
    <text evidence="15">The sequence shown here is derived from an EMBL/GenBank/DDBJ whole genome shotgun (WGS) entry which is preliminary data.</text>
</comment>
<feature type="domain" description="ABC transmembrane type-1" evidence="13">
    <location>
        <begin position="168"/>
        <end position="447"/>
    </location>
</feature>
<feature type="transmembrane region" description="Helical" evidence="11">
    <location>
        <begin position="279"/>
        <end position="298"/>
    </location>
</feature>
<reference evidence="15 16" key="1">
    <citation type="submission" date="2013-01" db="EMBL/GenBank/DDBJ databases">
        <authorList>
            <person name="Bench S."/>
        </authorList>
    </citation>
    <scope>NUCLEOTIDE SEQUENCE [LARGE SCALE GENOMIC DNA]</scope>
    <source>
        <strain evidence="15 16">WH 0005</strain>
    </source>
</reference>
<dbReference type="GO" id="GO:0015421">
    <property type="term" value="F:ABC-type oligopeptide transporter activity"/>
    <property type="evidence" value="ECO:0007669"/>
    <property type="project" value="TreeGrafter"/>
</dbReference>
<dbReference type="PANTHER" id="PTHR43394">
    <property type="entry name" value="ATP-DEPENDENT PERMEASE MDL1, MITOCHONDRIAL"/>
    <property type="match status" value="1"/>
</dbReference>
<feature type="domain" description="ABC transporter" evidence="12">
    <location>
        <begin position="482"/>
        <end position="716"/>
    </location>
</feature>
<keyword evidence="4 11" id="KW-0812">Transmembrane</keyword>
<dbReference type="AlphaFoldDB" id="T2J1U7"/>
<evidence type="ECO:0000256" key="6">
    <source>
        <dbReference type="ARBA" id="ARBA00022801"/>
    </source>
</evidence>
<dbReference type="InterPro" id="IPR003439">
    <property type="entry name" value="ABC_transporter-like_ATP-bd"/>
</dbReference>
<evidence type="ECO:0000259" key="13">
    <source>
        <dbReference type="PROSITE" id="PS50929"/>
    </source>
</evidence>
<gene>
    <name evidence="15" type="ORF">CWATWH0005_3414</name>
</gene>
<evidence type="ECO:0000256" key="10">
    <source>
        <dbReference type="ARBA" id="ARBA00023136"/>
    </source>
</evidence>
<dbReference type="Gene3D" id="3.90.70.10">
    <property type="entry name" value="Cysteine proteinases"/>
    <property type="match status" value="1"/>
</dbReference>
<dbReference type="Gene3D" id="3.40.50.300">
    <property type="entry name" value="P-loop containing nucleotide triphosphate hydrolases"/>
    <property type="match status" value="1"/>
</dbReference>
<evidence type="ECO:0000256" key="7">
    <source>
        <dbReference type="ARBA" id="ARBA00022807"/>
    </source>
</evidence>
<evidence type="ECO:0000256" key="8">
    <source>
        <dbReference type="ARBA" id="ARBA00022840"/>
    </source>
</evidence>
<keyword evidence="6" id="KW-0378">Hydrolase</keyword>
<evidence type="ECO:0000256" key="4">
    <source>
        <dbReference type="ARBA" id="ARBA00022692"/>
    </source>
</evidence>
<accession>T2J1U7</accession>
<dbReference type="Proteomes" id="UP000017981">
    <property type="component" value="Unassembled WGS sequence"/>
</dbReference>
<keyword evidence="2" id="KW-0813">Transport</keyword>
<feature type="transmembrane region" description="Helical" evidence="11">
    <location>
        <begin position="394"/>
        <end position="412"/>
    </location>
</feature>
<dbReference type="InterPro" id="IPR011527">
    <property type="entry name" value="ABC1_TM_dom"/>
</dbReference>
<comment type="subcellular location">
    <subcellularLocation>
        <location evidence="1">Cell membrane</location>
        <topology evidence="1">Multi-pass membrane protein</topology>
    </subcellularLocation>
</comment>
<dbReference type="RefSeq" id="WP_021834170.1">
    <property type="nucleotide sequence ID" value="NZ_CAQL01001201.1"/>
</dbReference>
<evidence type="ECO:0000313" key="15">
    <source>
        <dbReference type="EMBL" id="CCQ59253.1"/>
    </source>
</evidence>
<dbReference type="GO" id="GO:0008234">
    <property type="term" value="F:cysteine-type peptidase activity"/>
    <property type="evidence" value="ECO:0007669"/>
    <property type="project" value="UniProtKB-KW"/>
</dbReference>
<dbReference type="SUPFAM" id="SSF90123">
    <property type="entry name" value="ABC transporter transmembrane region"/>
    <property type="match status" value="1"/>
</dbReference>
<evidence type="ECO:0000256" key="1">
    <source>
        <dbReference type="ARBA" id="ARBA00004651"/>
    </source>
</evidence>